<proteinExistence type="predicted"/>
<protein>
    <submittedName>
        <fullName evidence="2">Uncharacterized protein</fullName>
    </submittedName>
</protein>
<dbReference type="AlphaFoldDB" id="A0A0V1F8P6"/>
<comment type="caution">
    <text evidence="2">The sequence shown here is derived from an EMBL/GenBank/DDBJ whole genome shotgun (WGS) entry which is preliminary data.</text>
</comment>
<accession>A0A0V1F8P6</accession>
<evidence type="ECO:0000313" key="4">
    <source>
        <dbReference type="Proteomes" id="UP000054995"/>
    </source>
</evidence>
<dbReference type="EMBL" id="JYDT01000172">
    <property type="protein sequence ID" value="KRY82506.1"/>
    <property type="molecule type" value="Genomic_DNA"/>
</dbReference>
<keyword evidence="4" id="KW-1185">Reference proteome</keyword>
<gene>
    <name evidence="1" type="ORF">T4A_9342</name>
    <name evidence="2" type="ORF">T4D_9138</name>
</gene>
<organism evidence="2 4">
    <name type="scientific">Trichinella pseudospiralis</name>
    <name type="common">Parasitic roundworm</name>
    <dbReference type="NCBI Taxonomy" id="6337"/>
    <lineage>
        <taxon>Eukaryota</taxon>
        <taxon>Metazoa</taxon>
        <taxon>Ecdysozoa</taxon>
        <taxon>Nematoda</taxon>
        <taxon>Enoplea</taxon>
        <taxon>Dorylaimia</taxon>
        <taxon>Trichinellida</taxon>
        <taxon>Trichinellidae</taxon>
        <taxon>Trichinella</taxon>
    </lineage>
</organism>
<name>A0A0V1F8P6_TRIPS</name>
<dbReference type="EMBL" id="JYDR01000080">
    <property type="protein sequence ID" value="KRY70055.1"/>
    <property type="molecule type" value="Genomic_DNA"/>
</dbReference>
<evidence type="ECO:0000313" key="3">
    <source>
        <dbReference type="Proteomes" id="UP000054632"/>
    </source>
</evidence>
<dbReference type="Proteomes" id="UP000054995">
    <property type="component" value="Unassembled WGS sequence"/>
</dbReference>
<dbReference type="Proteomes" id="UP000054632">
    <property type="component" value="Unassembled WGS sequence"/>
</dbReference>
<evidence type="ECO:0000313" key="1">
    <source>
        <dbReference type="EMBL" id="KRY70055.1"/>
    </source>
</evidence>
<sequence>MVEIKAQMTTLDYFAPLIQRVFCGVVLERKMSKPSLLSDDHGHTEWIKAKKEDSEGFSLHRK</sequence>
<evidence type="ECO:0000313" key="2">
    <source>
        <dbReference type="EMBL" id="KRY82506.1"/>
    </source>
</evidence>
<dbReference type="OrthoDB" id="10458167at2759"/>
<reference evidence="3 4" key="1">
    <citation type="submission" date="2015-01" db="EMBL/GenBank/DDBJ databases">
        <title>Evolution of Trichinella species and genotypes.</title>
        <authorList>
            <person name="Korhonen P.K."/>
            <person name="Edoardo P."/>
            <person name="Giuseppe L.R."/>
            <person name="Gasser R.B."/>
        </authorList>
    </citation>
    <scope>NUCLEOTIDE SEQUENCE [LARGE SCALE GENOMIC DNA]</scope>
    <source>
        <strain evidence="1">ISS13</strain>
        <strain evidence="2">ISS470</strain>
    </source>
</reference>